<evidence type="ECO:0000313" key="8">
    <source>
        <dbReference type="EMBL" id="KMY50752.1"/>
    </source>
</evidence>
<keyword evidence="9" id="KW-1185">Reference proteome</keyword>
<evidence type="ECO:0000256" key="6">
    <source>
        <dbReference type="HAMAP-Rule" id="MF_00073"/>
    </source>
</evidence>
<dbReference type="PANTHER" id="PTHR11078">
    <property type="entry name" value="N UTILIZATION SUBSTANCE PROTEIN B-RELATED"/>
    <property type="match status" value="1"/>
</dbReference>
<dbReference type="OrthoDB" id="9811381at2"/>
<dbReference type="SUPFAM" id="SSF48013">
    <property type="entry name" value="NusB-like"/>
    <property type="match status" value="1"/>
</dbReference>
<dbReference type="InterPro" id="IPR011605">
    <property type="entry name" value="NusB_fam"/>
</dbReference>
<dbReference type="RefSeq" id="WP_049682104.1">
    <property type="nucleotide sequence ID" value="NZ_LFZW01000001.1"/>
</dbReference>
<dbReference type="NCBIfam" id="TIGR01951">
    <property type="entry name" value="nusB"/>
    <property type="match status" value="1"/>
</dbReference>
<reference evidence="9" key="1">
    <citation type="submission" date="2015-07" db="EMBL/GenBank/DDBJ databases">
        <title>Genome sequencing project for genomic taxonomy and phylogenomics of Bacillus-like bacteria.</title>
        <authorList>
            <person name="Liu B."/>
            <person name="Wang J."/>
            <person name="Zhu Y."/>
            <person name="Liu G."/>
            <person name="Chen Q."/>
            <person name="Chen Z."/>
            <person name="Lan J."/>
            <person name="Che J."/>
            <person name="Ge C."/>
            <person name="Shi H."/>
            <person name="Pan Z."/>
            <person name="Liu X."/>
        </authorList>
    </citation>
    <scope>NUCLEOTIDE SEQUENCE [LARGE SCALE GENOMIC DNA]</scope>
    <source>
        <strain evidence="9">FJAT-27997</strain>
    </source>
</reference>
<dbReference type="PANTHER" id="PTHR11078:SF3">
    <property type="entry name" value="ANTITERMINATION NUSB DOMAIN-CONTAINING PROTEIN"/>
    <property type="match status" value="1"/>
</dbReference>
<keyword evidence="5 6" id="KW-0804">Transcription</keyword>
<evidence type="ECO:0000256" key="5">
    <source>
        <dbReference type="ARBA" id="ARBA00023163"/>
    </source>
</evidence>
<protein>
    <recommendedName>
        <fullName evidence="6">Transcription antitermination protein NusB</fullName>
    </recommendedName>
    <alternativeName>
        <fullName evidence="6">Antitermination factor NusB</fullName>
    </alternativeName>
</protein>
<keyword evidence="2 6" id="KW-0889">Transcription antitermination</keyword>
<comment type="caution">
    <text evidence="8">The sequence shown here is derived from an EMBL/GenBank/DDBJ whole genome shotgun (WGS) entry which is preliminary data.</text>
</comment>
<keyword evidence="3 6" id="KW-0694">RNA-binding</keyword>
<accession>A0A0K9GWV5</accession>
<evidence type="ECO:0000259" key="7">
    <source>
        <dbReference type="Pfam" id="PF01029"/>
    </source>
</evidence>
<name>A0A0K9GWV5_9BACI</name>
<keyword evidence="4 6" id="KW-0805">Transcription regulation</keyword>
<comment type="function">
    <text evidence="6">Involved in transcription antitermination. Required for transcription of ribosomal RNA (rRNA) genes. Binds specifically to the boxA antiterminator sequence of the ribosomal RNA (rrn) operons.</text>
</comment>
<dbReference type="Pfam" id="PF01029">
    <property type="entry name" value="NusB"/>
    <property type="match status" value="1"/>
</dbReference>
<proteinExistence type="inferred from homology"/>
<evidence type="ECO:0000256" key="4">
    <source>
        <dbReference type="ARBA" id="ARBA00023015"/>
    </source>
</evidence>
<dbReference type="GO" id="GO:0006353">
    <property type="term" value="P:DNA-templated transcription termination"/>
    <property type="evidence" value="ECO:0007669"/>
    <property type="project" value="UniProtKB-UniRule"/>
</dbReference>
<dbReference type="GO" id="GO:0031564">
    <property type="term" value="P:transcription antitermination"/>
    <property type="evidence" value="ECO:0007669"/>
    <property type="project" value="UniProtKB-KW"/>
</dbReference>
<dbReference type="GO" id="GO:0003723">
    <property type="term" value="F:RNA binding"/>
    <property type="evidence" value="ECO:0007669"/>
    <property type="project" value="UniProtKB-UniRule"/>
</dbReference>
<dbReference type="InterPro" id="IPR006027">
    <property type="entry name" value="NusB_RsmB_TIM44"/>
</dbReference>
<evidence type="ECO:0000256" key="2">
    <source>
        <dbReference type="ARBA" id="ARBA00022814"/>
    </source>
</evidence>
<feature type="domain" description="NusB/RsmB/TIM44" evidence="7">
    <location>
        <begin position="5"/>
        <end position="124"/>
    </location>
</feature>
<dbReference type="EMBL" id="LFZW01000001">
    <property type="protein sequence ID" value="KMY50752.1"/>
    <property type="molecule type" value="Genomic_DNA"/>
</dbReference>
<dbReference type="CDD" id="cd00619">
    <property type="entry name" value="Terminator_NusB"/>
    <property type="match status" value="1"/>
</dbReference>
<dbReference type="AlphaFoldDB" id="A0A0K9GWV5"/>
<dbReference type="PATRIC" id="fig|1679170.3.peg.3536"/>
<gene>
    <name evidence="6" type="primary">nusB</name>
    <name evidence="8" type="ORF">AC625_15520</name>
</gene>
<organism evidence="8 9">
    <name type="scientific">Peribacillus loiseleuriae</name>
    <dbReference type="NCBI Taxonomy" id="1679170"/>
    <lineage>
        <taxon>Bacteria</taxon>
        <taxon>Bacillati</taxon>
        <taxon>Bacillota</taxon>
        <taxon>Bacilli</taxon>
        <taxon>Bacillales</taxon>
        <taxon>Bacillaceae</taxon>
        <taxon>Peribacillus</taxon>
    </lineage>
</organism>
<dbReference type="Proteomes" id="UP000037146">
    <property type="component" value="Unassembled WGS sequence"/>
</dbReference>
<dbReference type="Gene3D" id="1.10.940.10">
    <property type="entry name" value="NusB-like"/>
    <property type="match status" value="1"/>
</dbReference>
<dbReference type="HAMAP" id="MF_00073">
    <property type="entry name" value="NusB"/>
    <property type="match status" value="1"/>
</dbReference>
<dbReference type="InterPro" id="IPR035926">
    <property type="entry name" value="NusB-like_sf"/>
</dbReference>
<dbReference type="GO" id="GO:0005829">
    <property type="term" value="C:cytosol"/>
    <property type="evidence" value="ECO:0007669"/>
    <property type="project" value="TreeGrafter"/>
</dbReference>
<comment type="similarity">
    <text evidence="1 6">Belongs to the NusB family.</text>
</comment>
<evidence type="ECO:0000256" key="3">
    <source>
        <dbReference type="ARBA" id="ARBA00022884"/>
    </source>
</evidence>
<dbReference type="STRING" id="1679170.AC625_15520"/>
<evidence type="ECO:0000256" key="1">
    <source>
        <dbReference type="ARBA" id="ARBA00005952"/>
    </source>
</evidence>
<sequence>MKRRTAREKALQAIYQLEIGKGEIQDALNSVLDGHPSDEYLELLVKGTQENKEEIDGTIRANLDNWKIERLANIDRNLLRIAVYEMIYSEQVPVSVAMDEAIEIAKVFGDDQSSRFINAVLSKVKTQLNK</sequence>
<evidence type="ECO:0000313" key="9">
    <source>
        <dbReference type="Proteomes" id="UP000037146"/>
    </source>
</evidence>